<comment type="caution">
    <text evidence="5">The sequence shown here is derived from an EMBL/GenBank/DDBJ whole genome shotgun (WGS) entry which is preliminary data.</text>
</comment>
<comment type="subcellular location">
    <subcellularLocation>
        <location evidence="1">Periplasm</location>
    </subcellularLocation>
</comment>
<sequence length="320" mass="33904">MNKIAATFAFGAFALASPALAVDLTIGHVLTEDSHYHAAATKFAELIAEKSDGEINVTVFPAGQLGGEVQMIQNARSGAVDMVVTGEPPLENTVPELAVLSLPYLFDSTDAANAALQGEGGDKLLGYIDNHDLVGLGFVSVFERSVYGTKPVNSIDDMKGFKIRVIQGPGFVGAYEALGAQSTPMAYSEVFLALQSGVVDGAEASPEQLIQDKFVEATDYFNLTKVHHMAAAMIMSKASFDKLTPQQQEMVREAAKEASAASIDVYKTNAAEGMEQLQAAGIEIIEPDLGPFMETARGAWDGLLANIPDGDENLALLTNN</sequence>
<gene>
    <name evidence="5" type="ORF">DI616_13400</name>
</gene>
<dbReference type="EMBL" id="VAFL01000010">
    <property type="protein sequence ID" value="TKW65862.1"/>
    <property type="molecule type" value="Genomic_DNA"/>
</dbReference>
<dbReference type="Proteomes" id="UP000315344">
    <property type="component" value="Unassembled WGS sequence"/>
</dbReference>
<protein>
    <submittedName>
        <fullName evidence="5">TRAP transporter substrate-binding protein</fullName>
    </submittedName>
</protein>
<dbReference type="InterPro" id="IPR018389">
    <property type="entry name" value="DctP_fam"/>
</dbReference>
<organism evidence="5 6">
    <name type="scientific">Paracoccus denitrificans</name>
    <dbReference type="NCBI Taxonomy" id="266"/>
    <lineage>
        <taxon>Bacteria</taxon>
        <taxon>Pseudomonadati</taxon>
        <taxon>Pseudomonadota</taxon>
        <taxon>Alphaproteobacteria</taxon>
        <taxon>Rhodobacterales</taxon>
        <taxon>Paracoccaceae</taxon>
        <taxon>Paracoccus</taxon>
    </lineage>
</organism>
<dbReference type="SUPFAM" id="SSF53850">
    <property type="entry name" value="Periplasmic binding protein-like II"/>
    <property type="match status" value="1"/>
</dbReference>
<evidence type="ECO:0000256" key="3">
    <source>
        <dbReference type="ARBA" id="ARBA00022764"/>
    </source>
</evidence>
<evidence type="ECO:0000256" key="1">
    <source>
        <dbReference type="ARBA" id="ARBA00004418"/>
    </source>
</evidence>
<proteinExistence type="predicted"/>
<evidence type="ECO:0000256" key="2">
    <source>
        <dbReference type="ARBA" id="ARBA00022729"/>
    </source>
</evidence>
<dbReference type="PANTHER" id="PTHR33376:SF2">
    <property type="entry name" value="DICARBOXYLATE-BINDING PERIPLASMIC PROTEIN"/>
    <property type="match status" value="1"/>
</dbReference>
<dbReference type="NCBIfam" id="NF037995">
    <property type="entry name" value="TRAP_S1"/>
    <property type="match status" value="1"/>
</dbReference>
<dbReference type="InterPro" id="IPR038404">
    <property type="entry name" value="TRAP_DctP_sf"/>
</dbReference>
<dbReference type="GO" id="GO:0055085">
    <property type="term" value="P:transmembrane transport"/>
    <property type="evidence" value="ECO:0007669"/>
    <property type="project" value="InterPro"/>
</dbReference>
<dbReference type="GO" id="GO:0030288">
    <property type="term" value="C:outer membrane-bounded periplasmic space"/>
    <property type="evidence" value="ECO:0007669"/>
    <property type="project" value="InterPro"/>
</dbReference>
<name>A0A533I7Q5_PARDE</name>
<dbReference type="Pfam" id="PF03480">
    <property type="entry name" value="DctP"/>
    <property type="match status" value="1"/>
</dbReference>
<dbReference type="Gene3D" id="3.40.190.170">
    <property type="entry name" value="Bacterial extracellular solute-binding protein, family 7"/>
    <property type="match status" value="1"/>
</dbReference>
<keyword evidence="2 4" id="KW-0732">Signal</keyword>
<feature type="chain" id="PRO_5021755089" evidence="4">
    <location>
        <begin position="22"/>
        <end position="320"/>
    </location>
</feature>
<dbReference type="InterPro" id="IPR004682">
    <property type="entry name" value="TRAP_DctP"/>
</dbReference>
<evidence type="ECO:0000313" key="6">
    <source>
        <dbReference type="Proteomes" id="UP000315344"/>
    </source>
</evidence>
<dbReference type="PANTHER" id="PTHR33376">
    <property type="match status" value="1"/>
</dbReference>
<dbReference type="NCBIfam" id="TIGR00787">
    <property type="entry name" value="dctP"/>
    <property type="match status" value="1"/>
</dbReference>
<feature type="signal peptide" evidence="4">
    <location>
        <begin position="1"/>
        <end position="21"/>
    </location>
</feature>
<evidence type="ECO:0000313" key="5">
    <source>
        <dbReference type="EMBL" id="TKW65862.1"/>
    </source>
</evidence>
<dbReference type="CDD" id="cd13603">
    <property type="entry name" value="PBP2_TRAP_Siap_TeaA_like"/>
    <property type="match status" value="1"/>
</dbReference>
<dbReference type="PIRSF" id="PIRSF006470">
    <property type="entry name" value="DctB"/>
    <property type="match status" value="1"/>
</dbReference>
<dbReference type="GO" id="GO:0030246">
    <property type="term" value="F:carbohydrate binding"/>
    <property type="evidence" value="ECO:0007669"/>
    <property type="project" value="TreeGrafter"/>
</dbReference>
<keyword evidence="3" id="KW-0574">Periplasm</keyword>
<accession>A0A533I7Q5</accession>
<dbReference type="AlphaFoldDB" id="A0A533I7Q5"/>
<reference evidence="5 6" key="1">
    <citation type="journal article" date="2017" name="Nat. Commun.">
        <title>In situ click chemistry generation of cyclooxygenase-2 inhibitors.</title>
        <authorList>
            <person name="Bhardwaj A."/>
            <person name="Kaur J."/>
            <person name="Wuest M."/>
            <person name="Wuest F."/>
        </authorList>
    </citation>
    <scope>NUCLEOTIDE SEQUENCE [LARGE SCALE GENOMIC DNA]</scope>
    <source>
        <strain evidence="5">S2_012_000_R3_94</strain>
    </source>
</reference>
<evidence type="ECO:0000256" key="4">
    <source>
        <dbReference type="SAM" id="SignalP"/>
    </source>
</evidence>